<protein>
    <submittedName>
        <fullName evidence="1">Uncharacterized protein</fullName>
    </submittedName>
</protein>
<dbReference type="Proteomes" id="UP001194696">
    <property type="component" value="Unassembled WGS sequence"/>
</dbReference>
<evidence type="ECO:0000313" key="2">
    <source>
        <dbReference type="Proteomes" id="UP001194696"/>
    </source>
</evidence>
<evidence type="ECO:0000313" key="1">
    <source>
        <dbReference type="EMBL" id="KAG0268689.1"/>
    </source>
</evidence>
<reference evidence="1 2" key="1">
    <citation type="journal article" date="2020" name="Fungal Divers.">
        <title>Resolving the Mortierellaceae phylogeny through synthesis of multi-gene phylogenetics and phylogenomics.</title>
        <authorList>
            <person name="Vandepol N."/>
            <person name="Liber J."/>
            <person name="Desiro A."/>
            <person name="Na H."/>
            <person name="Kennedy M."/>
            <person name="Barry K."/>
            <person name="Grigoriev I.V."/>
            <person name="Miller A.N."/>
            <person name="O'Donnell K."/>
            <person name="Stajich J.E."/>
            <person name="Bonito G."/>
        </authorList>
    </citation>
    <scope>NUCLEOTIDE SEQUENCE [LARGE SCALE GENOMIC DNA]</scope>
    <source>
        <strain evidence="1 2">AD045</strain>
    </source>
</reference>
<sequence>MFARNLKSFLTCASYERESVDNEQRRPDRNDLLVFHRTISKFRATLDESRGRVTVQLSSKNAVQFFEIVRRERIIQELKITLDFSPSTDQIRKLRHAIKESQVSRLTISIDPVGDKYTCLGVIRK</sequence>
<name>A0ABQ7JGN2_9FUNG</name>
<gene>
    <name evidence="1" type="ORF">BGZ96_006658</name>
</gene>
<accession>A0ABQ7JGN2</accession>
<dbReference type="EMBL" id="JAAAIM010003237">
    <property type="protein sequence ID" value="KAG0268689.1"/>
    <property type="molecule type" value="Genomic_DNA"/>
</dbReference>
<comment type="caution">
    <text evidence="1">The sequence shown here is derived from an EMBL/GenBank/DDBJ whole genome shotgun (WGS) entry which is preliminary data.</text>
</comment>
<keyword evidence="2" id="KW-1185">Reference proteome</keyword>
<feature type="non-terminal residue" evidence="1">
    <location>
        <position position="125"/>
    </location>
</feature>
<proteinExistence type="predicted"/>
<organism evidence="1 2">
    <name type="scientific">Linnemannia gamsii</name>
    <dbReference type="NCBI Taxonomy" id="64522"/>
    <lineage>
        <taxon>Eukaryota</taxon>
        <taxon>Fungi</taxon>
        <taxon>Fungi incertae sedis</taxon>
        <taxon>Mucoromycota</taxon>
        <taxon>Mortierellomycotina</taxon>
        <taxon>Mortierellomycetes</taxon>
        <taxon>Mortierellales</taxon>
        <taxon>Mortierellaceae</taxon>
        <taxon>Linnemannia</taxon>
    </lineage>
</organism>